<dbReference type="OrthoDB" id="10264956at2759"/>
<keyword evidence="14" id="KW-1185">Reference proteome</keyword>
<feature type="compositionally biased region" description="Polar residues" evidence="11">
    <location>
        <begin position="134"/>
        <end position="143"/>
    </location>
</feature>
<evidence type="ECO:0000256" key="12">
    <source>
        <dbReference type="SAM" id="Phobius"/>
    </source>
</evidence>
<keyword evidence="5 12" id="KW-0812">Transmembrane</keyword>
<dbReference type="PANTHER" id="PTHR11987">
    <property type="entry name" value="ALPHA-2,8-SIALYLTRANSFERASE"/>
    <property type="match status" value="1"/>
</dbReference>
<keyword evidence="10" id="KW-0325">Glycoprotein</keyword>
<name>A0A830HT83_9CHLO</name>
<evidence type="ECO:0000256" key="1">
    <source>
        <dbReference type="ARBA" id="ARBA00004323"/>
    </source>
</evidence>
<feature type="transmembrane region" description="Helical" evidence="12">
    <location>
        <begin position="65"/>
        <end position="86"/>
    </location>
</feature>
<comment type="subcellular location">
    <subcellularLocation>
        <location evidence="1">Golgi apparatus membrane</location>
        <topology evidence="1">Single-pass type II membrane protein</topology>
    </subcellularLocation>
</comment>
<keyword evidence="9 12" id="KW-0472">Membrane</keyword>
<dbReference type="Gene3D" id="3.90.1480.20">
    <property type="entry name" value="Glycosyl transferase family 29"/>
    <property type="match status" value="1"/>
</dbReference>
<keyword evidence="8" id="KW-0333">Golgi apparatus</keyword>
<dbReference type="AlphaFoldDB" id="A0A830HT83"/>
<feature type="region of interest" description="Disordered" evidence="11">
    <location>
        <begin position="647"/>
        <end position="688"/>
    </location>
</feature>
<feature type="region of interest" description="Disordered" evidence="11">
    <location>
        <begin position="134"/>
        <end position="215"/>
    </location>
</feature>
<evidence type="ECO:0000256" key="2">
    <source>
        <dbReference type="ARBA" id="ARBA00006003"/>
    </source>
</evidence>
<feature type="transmembrane region" description="Helical" evidence="12">
    <location>
        <begin position="93"/>
        <end position="113"/>
    </location>
</feature>
<gene>
    <name evidence="13" type="ORF">PPROV_000906300</name>
</gene>
<feature type="compositionally biased region" description="Low complexity" evidence="11">
    <location>
        <begin position="144"/>
        <end position="167"/>
    </location>
</feature>
<dbReference type="GO" id="GO:0003828">
    <property type="term" value="F:alpha-N-acetylneuraminate alpha-2,8-sialyltransferase activity"/>
    <property type="evidence" value="ECO:0007669"/>
    <property type="project" value="TreeGrafter"/>
</dbReference>
<evidence type="ECO:0000256" key="4">
    <source>
        <dbReference type="ARBA" id="ARBA00022679"/>
    </source>
</evidence>
<keyword evidence="3" id="KW-0328">Glycosyltransferase</keyword>
<dbReference type="GO" id="GO:0006491">
    <property type="term" value="P:N-glycan processing"/>
    <property type="evidence" value="ECO:0007669"/>
    <property type="project" value="TreeGrafter"/>
</dbReference>
<evidence type="ECO:0000256" key="10">
    <source>
        <dbReference type="ARBA" id="ARBA00023180"/>
    </source>
</evidence>
<keyword evidence="6" id="KW-0735">Signal-anchor</keyword>
<dbReference type="CDD" id="cd19952">
    <property type="entry name" value="GT29"/>
    <property type="match status" value="1"/>
</dbReference>
<dbReference type="Pfam" id="PF00777">
    <property type="entry name" value="Glyco_transf_29"/>
    <property type="match status" value="1"/>
</dbReference>
<dbReference type="InterPro" id="IPR050943">
    <property type="entry name" value="Glycosyltr_29_Sialyltrsf"/>
</dbReference>
<dbReference type="Proteomes" id="UP000660262">
    <property type="component" value="Unassembled WGS sequence"/>
</dbReference>
<comment type="similarity">
    <text evidence="2">Belongs to the glycosyltransferase 29 family.</text>
</comment>
<keyword evidence="7 12" id="KW-1133">Transmembrane helix</keyword>
<reference evidence="13" key="1">
    <citation type="submission" date="2020-10" db="EMBL/GenBank/DDBJ databases">
        <title>Unveiling of a novel bifunctional photoreceptor, Dualchrome1, isolated from a cosmopolitan green alga.</title>
        <authorList>
            <person name="Suzuki S."/>
            <person name="Kawachi M."/>
        </authorList>
    </citation>
    <scope>NUCLEOTIDE SEQUENCE</scope>
    <source>
        <strain evidence="13">NIES 2893</strain>
    </source>
</reference>
<keyword evidence="4" id="KW-0808">Transferase</keyword>
<feature type="compositionally biased region" description="Low complexity" evidence="11">
    <location>
        <begin position="176"/>
        <end position="186"/>
    </location>
</feature>
<dbReference type="PANTHER" id="PTHR11987:SF53">
    <property type="entry name" value="ALPHA-2,8-SIALYLTRANSFERASE 8F-LIKE"/>
    <property type="match status" value="1"/>
</dbReference>
<dbReference type="GO" id="GO:0000139">
    <property type="term" value="C:Golgi membrane"/>
    <property type="evidence" value="ECO:0007669"/>
    <property type="project" value="UniProtKB-SubCell"/>
</dbReference>
<protein>
    <recommendedName>
        <fullName evidence="15">EGF-like domain-containing protein</fullName>
    </recommendedName>
</protein>
<evidence type="ECO:0000256" key="6">
    <source>
        <dbReference type="ARBA" id="ARBA00022968"/>
    </source>
</evidence>
<proteinExistence type="inferred from homology"/>
<sequence>MPPSSASASASSASFVQQHGHVDYSAPFGAASLPASASSSSPSQHLMWSRSKSNALAMADGATTVSVLIIVAICLVAFFATLGAYARRTGVAASGWVTAVLVVLLGSTSTWGGTKQVAAQQQQQYSWVNSLPKQTEQSAHVESTATATPTTNPLLEEGTQETQQPQQRARRPRAPRPSWRRPATPTHDGAQAWARRRTTRAREVPTTSTSCSESGVPDRAGLCVCPALFGGPKCSASGVPVEPGTCACGPSIRPPNTQKYHARSADGVIDAIPSGAAADGIPTAYDGPVMLSREELRAVHADVPKGGKDAPLHDPLRRRHGAKAVHHTCAVVGNGGSLLLGQRGSEIDNHDFVIRFNGAPTLGFERFVGGRTDLRLSNSHWTDFEERLSHMPLIASSLRNPKEGRTYVQRYAAAKKAISRQLSRDLHRGGNEESLMAQADMELEQAIGQRALLSPRFVAYTAEAVEAMHLYYGEANEAPLTPTGGLTGILLAMSMCDKVDLYGMHVGEPSGVPYHYHNRCPQPFSGRDVSEYRIVSNLAKARLVTFKEPCAVECAMGINDTLAALGESNEVPVVFHACVKCRNDALSSADRSAGRVARMRWQAAPMPSYCDERSRELQKKKEMGECMGLCGHHFHWWDDVHVADDMHGKEGDDGGGGGGTSATTTTTTAFTVHLPESGDKAFSPSPSP</sequence>
<evidence type="ECO:0000256" key="9">
    <source>
        <dbReference type="ARBA" id="ARBA00023136"/>
    </source>
</evidence>
<organism evidence="13 14">
    <name type="scientific">Pycnococcus provasolii</name>
    <dbReference type="NCBI Taxonomy" id="41880"/>
    <lineage>
        <taxon>Eukaryota</taxon>
        <taxon>Viridiplantae</taxon>
        <taxon>Chlorophyta</taxon>
        <taxon>Pseudoscourfieldiophyceae</taxon>
        <taxon>Pseudoscourfieldiales</taxon>
        <taxon>Pycnococcaceae</taxon>
        <taxon>Pycnococcus</taxon>
    </lineage>
</organism>
<dbReference type="EMBL" id="BNJQ01000029">
    <property type="protein sequence ID" value="GHP10332.1"/>
    <property type="molecule type" value="Genomic_DNA"/>
</dbReference>
<dbReference type="GO" id="GO:0009311">
    <property type="term" value="P:oligosaccharide metabolic process"/>
    <property type="evidence" value="ECO:0007669"/>
    <property type="project" value="TreeGrafter"/>
</dbReference>
<dbReference type="InterPro" id="IPR001675">
    <property type="entry name" value="Glyco_trans_29"/>
</dbReference>
<dbReference type="InterPro" id="IPR038578">
    <property type="entry name" value="GT29-like_sf"/>
</dbReference>
<evidence type="ECO:0000256" key="8">
    <source>
        <dbReference type="ARBA" id="ARBA00023034"/>
    </source>
</evidence>
<accession>A0A830HT83</accession>
<evidence type="ECO:0000313" key="14">
    <source>
        <dbReference type="Proteomes" id="UP000660262"/>
    </source>
</evidence>
<evidence type="ECO:0000256" key="7">
    <source>
        <dbReference type="ARBA" id="ARBA00022989"/>
    </source>
</evidence>
<comment type="caution">
    <text evidence="13">The sequence shown here is derived from an EMBL/GenBank/DDBJ whole genome shotgun (WGS) entry which is preliminary data.</text>
</comment>
<evidence type="ECO:0000256" key="11">
    <source>
        <dbReference type="SAM" id="MobiDB-lite"/>
    </source>
</evidence>
<evidence type="ECO:0000256" key="3">
    <source>
        <dbReference type="ARBA" id="ARBA00022676"/>
    </source>
</evidence>
<evidence type="ECO:0008006" key="15">
    <source>
        <dbReference type="Google" id="ProtNLM"/>
    </source>
</evidence>
<evidence type="ECO:0000256" key="5">
    <source>
        <dbReference type="ARBA" id="ARBA00022692"/>
    </source>
</evidence>
<evidence type="ECO:0000313" key="13">
    <source>
        <dbReference type="EMBL" id="GHP10332.1"/>
    </source>
</evidence>